<protein>
    <recommendedName>
        <fullName evidence="3">HAT C-terminal dimerisation domain-containing protein</fullName>
    </recommendedName>
</protein>
<organism evidence="1 2">
    <name type="scientific">Eleginops maclovinus</name>
    <name type="common">Patagonian blennie</name>
    <name type="synonym">Eleginus maclovinus</name>
    <dbReference type="NCBI Taxonomy" id="56733"/>
    <lineage>
        <taxon>Eukaryota</taxon>
        <taxon>Metazoa</taxon>
        <taxon>Chordata</taxon>
        <taxon>Craniata</taxon>
        <taxon>Vertebrata</taxon>
        <taxon>Euteleostomi</taxon>
        <taxon>Actinopterygii</taxon>
        <taxon>Neopterygii</taxon>
        <taxon>Teleostei</taxon>
        <taxon>Neoteleostei</taxon>
        <taxon>Acanthomorphata</taxon>
        <taxon>Eupercaria</taxon>
        <taxon>Perciformes</taxon>
        <taxon>Notothenioidei</taxon>
        <taxon>Eleginopidae</taxon>
        <taxon>Eleginops</taxon>
    </lineage>
</organism>
<name>A0AAN7XY18_ELEMC</name>
<dbReference type="PANTHER" id="PTHR46880">
    <property type="entry name" value="RAS-ASSOCIATING DOMAIN-CONTAINING PROTEIN"/>
    <property type="match status" value="1"/>
</dbReference>
<reference evidence="1 2" key="2">
    <citation type="journal article" date="2023" name="Mol. Biol. Evol.">
        <title>Genomics of Secondarily Temperate Adaptation in the Only Non-Antarctic Icefish.</title>
        <authorList>
            <person name="Rivera-Colon A.G."/>
            <person name="Rayamajhi N."/>
            <person name="Minhas B.F."/>
            <person name="Madrigal G."/>
            <person name="Bilyk K.T."/>
            <person name="Yoon V."/>
            <person name="Hune M."/>
            <person name="Gregory S."/>
            <person name="Cheng C.H.C."/>
            <person name="Catchen J.M."/>
        </authorList>
    </citation>
    <scope>NUCLEOTIDE SEQUENCE [LARGE SCALE GENOMIC DNA]</scope>
    <source>
        <strain evidence="1">JMC-PN-2008</strain>
    </source>
</reference>
<sequence length="281" mass="31351">MASEDASCNGVERAKYGGLLKHLTSTGFLSDLAVMKDVLRELQGLSLRLQRRDTSLVDGSRQIHQTIEILSAMKEDAGKTESKIRAGIASGRFKGIVLRETQPKINKPQFYQSILDNLRSRLPDSELIAMLKPLDQHFWPAERSDLMLFGEREVGRFAKLLCESSTEAIEEFRDWKLQGSQGNTLKKLIVACRTILPTSAECERGFSACNDTDDKTRNGLRAASLTALLFIDLNGPPIEKFNAVPFVHSWIKSGHRTSASWIPGRRPQPAESRAVWSLLSP</sequence>
<reference evidence="1 2" key="1">
    <citation type="journal article" date="2023" name="Genes (Basel)">
        <title>Chromosome-Level Genome Assembly and Circadian Gene Repertoire of the Patagonia Blennie Eleginops maclovinus-The Closest Ancestral Proxy of Antarctic Cryonotothenioids.</title>
        <authorList>
            <person name="Cheng C.C."/>
            <person name="Rivera-Colon A.G."/>
            <person name="Minhas B.F."/>
            <person name="Wilson L."/>
            <person name="Rayamajhi N."/>
            <person name="Vargas-Chacoff L."/>
            <person name="Catchen J.M."/>
        </authorList>
    </citation>
    <scope>NUCLEOTIDE SEQUENCE [LARGE SCALE GENOMIC DNA]</scope>
    <source>
        <strain evidence="1">JMC-PN-2008</strain>
    </source>
</reference>
<dbReference type="InterPro" id="IPR012337">
    <property type="entry name" value="RNaseH-like_sf"/>
</dbReference>
<evidence type="ECO:0008006" key="3">
    <source>
        <dbReference type="Google" id="ProtNLM"/>
    </source>
</evidence>
<evidence type="ECO:0000313" key="1">
    <source>
        <dbReference type="EMBL" id="KAK5868120.1"/>
    </source>
</evidence>
<comment type="caution">
    <text evidence="1">The sequence shown here is derived from an EMBL/GenBank/DDBJ whole genome shotgun (WGS) entry which is preliminary data.</text>
</comment>
<dbReference type="SUPFAM" id="SSF53098">
    <property type="entry name" value="Ribonuclease H-like"/>
    <property type="match status" value="1"/>
</dbReference>
<dbReference type="EMBL" id="JAUZQC010000007">
    <property type="protein sequence ID" value="KAK5868120.1"/>
    <property type="molecule type" value="Genomic_DNA"/>
</dbReference>
<proteinExistence type="predicted"/>
<gene>
    <name evidence="1" type="ORF">PBY51_009163</name>
</gene>
<keyword evidence="2" id="KW-1185">Reference proteome</keyword>
<dbReference type="Proteomes" id="UP001346869">
    <property type="component" value="Unassembled WGS sequence"/>
</dbReference>
<dbReference type="PANTHER" id="PTHR46880:SF5">
    <property type="entry name" value="DUF4371 DOMAIN-CONTAINING PROTEIN"/>
    <property type="match status" value="1"/>
</dbReference>
<evidence type="ECO:0000313" key="2">
    <source>
        <dbReference type="Proteomes" id="UP001346869"/>
    </source>
</evidence>
<accession>A0AAN7XY18</accession>
<dbReference type="AlphaFoldDB" id="A0AAN7XY18"/>